<reference evidence="1 2" key="1">
    <citation type="submission" date="2014-06" db="EMBL/GenBank/DDBJ databases">
        <authorList>
            <person name="Ju J."/>
            <person name="Zhang J."/>
        </authorList>
    </citation>
    <scope>NUCLEOTIDE SEQUENCE [LARGE SCALE GENOMIC DNA]</scope>
    <source>
        <strain evidence="1">DmW_048</strain>
    </source>
</reference>
<sequence>MLKGTLPAPTPKRPKCALTYSGAFAKHDNALLTICRHNCANTLPTQPLETLATPLFKKADTANTLMAVLSQERP</sequence>
<proteinExistence type="predicted"/>
<comment type="caution">
    <text evidence="1">The sequence shown here is derived from an EMBL/GenBank/DDBJ whole genome shotgun (WGS) entry which is preliminary data.</text>
</comment>
<gene>
    <name evidence="1" type="ORF">HK15_12650</name>
</gene>
<evidence type="ECO:0000313" key="1">
    <source>
        <dbReference type="EMBL" id="OUJ03553.1"/>
    </source>
</evidence>
<dbReference type="Proteomes" id="UP000194999">
    <property type="component" value="Unassembled WGS sequence"/>
</dbReference>
<evidence type="ECO:0000313" key="2">
    <source>
        <dbReference type="Proteomes" id="UP000194999"/>
    </source>
</evidence>
<accession>A0A252BGK0</accession>
<organism evidence="1 2">
    <name type="scientific">Acetobacter orientalis</name>
    <dbReference type="NCBI Taxonomy" id="146474"/>
    <lineage>
        <taxon>Bacteria</taxon>
        <taxon>Pseudomonadati</taxon>
        <taxon>Pseudomonadota</taxon>
        <taxon>Alphaproteobacteria</taxon>
        <taxon>Acetobacterales</taxon>
        <taxon>Acetobacteraceae</taxon>
        <taxon>Acetobacter</taxon>
    </lineage>
</organism>
<dbReference type="EMBL" id="JOOY01000008">
    <property type="protein sequence ID" value="OUJ03553.1"/>
    <property type="molecule type" value="Genomic_DNA"/>
</dbReference>
<dbReference type="AlphaFoldDB" id="A0A252BGK0"/>
<name>A0A252BGK0_9PROT</name>
<protein>
    <submittedName>
        <fullName evidence="1">Uncharacterized protein</fullName>
    </submittedName>
</protein>